<organism evidence="2 3">
    <name type="scientific">Prochlorococcus marinus str. PAC1</name>
    <dbReference type="NCBI Taxonomy" id="59924"/>
    <lineage>
        <taxon>Bacteria</taxon>
        <taxon>Bacillati</taxon>
        <taxon>Cyanobacteriota</taxon>
        <taxon>Cyanophyceae</taxon>
        <taxon>Synechococcales</taxon>
        <taxon>Prochlorococcaceae</taxon>
        <taxon>Prochlorococcus</taxon>
    </lineage>
</organism>
<comment type="caution">
    <text evidence="2">The sequence shown here is derived from an EMBL/GenBank/DDBJ whole genome shotgun (WGS) entry which is preliminary data.</text>
</comment>
<name>A0A0A2C597_PROMR</name>
<reference evidence="3" key="1">
    <citation type="journal article" date="2014" name="Sci. Data">
        <title>Genomes of diverse isolates of the marine cyanobacterium Prochlorococcus.</title>
        <authorList>
            <person name="Biller S."/>
            <person name="Berube P."/>
            <person name="Thompson J."/>
            <person name="Kelly L."/>
            <person name="Roggensack S."/>
            <person name="Awad L."/>
            <person name="Roache-Johnson K."/>
            <person name="Ding H."/>
            <person name="Giovannoni S.J."/>
            <person name="Moore L.R."/>
            <person name="Chisholm S.W."/>
        </authorList>
    </citation>
    <scope>NUCLEOTIDE SEQUENCE [LARGE SCALE GENOMIC DNA]</scope>
    <source>
        <strain evidence="3">PAC1</strain>
    </source>
</reference>
<keyword evidence="1" id="KW-1133">Transmembrane helix</keyword>
<evidence type="ECO:0000313" key="2">
    <source>
        <dbReference type="EMBL" id="KGG19834.1"/>
    </source>
</evidence>
<proteinExistence type="predicted"/>
<sequence length="52" mass="5941">MLESLDPFQQLLLGVTSVGVLMILLVIFLTASPNFENTDRLKKILDFFEKKN</sequence>
<protein>
    <submittedName>
        <fullName evidence="2">Uncharacterized protein</fullName>
    </submittedName>
</protein>
<keyword evidence="1" id="KW-0472">Membrane</keyword>
<evidence type="ECO:0000256" key="1">
    <source>
        <dbReference type="SAM" id="Phobius"/>
    </source>
</evidence>
<gene>
    <name evidence="2" type="ORF">EV03_2222</name>
</gene>
<dbReference type="Proteomes" id="UP000030392">
    <property type="component" value="Unassembled WGS sequence"/>
</dbReference>
<keyword evidence="1" id="KW-0812">Transmembrane</keyword>
<dbReference type="RefSeq" id="WP_011823756.1">
    <property type="nucleotide sequence ID" value="NZ_CP138967.1"/>
</dbReference>
<dbReference type="EMBL" id="JNAX01000015">
    <property type="protein sequence ID" value="KGG19834.1"/>
    <property type="molecule type" value="Genomic_DNA"/>
</dbReference>
<feature type="transmembrane region" description="Helical" evidence="1">
    <location>
        <begin position="12"/>
        <end position="32"/>
    </location>
</feature>
<dbReference type="AlphaFoldDB" id="A0A0A2C597"/>
<accession>A0A0A2C597</accession>
<evidence type="ECO:0000313" key="3">
    <source>
        <dbReference type="Proteomes" id="UP000030392"/>
    </source>
</evidence>